<sequence length="292" mass="31845">MRDVVLHVGPELAATPHVRQDAAGLRDQQLRATEIGAAHDAVSRSGGSSSGGSSPARNSLRQPDPMRRVDSSSSLLHYFGEIKKLDMSVVASEIEGPTAAKPEPEPEVPPRITVHTKMHINAMVCAGLAAVLIMSYYGSITTILRYKRWYAVVVLLLVPVGAYFFSFAVNTAVCGVFSVFLGGTSPLVQNTQNYSSIKTPIPRGAKLPQIIVQMPVYKESLEETIQLSYHNVKRAMDYYTSKGGRVKFIVCDDGFQVISPDEAVARSNFYTKHGIAYVARPAANRRGTFKKA</sequence>
<feature type="compositionally biased region" description="Low complexity" evidence="1">
    <location>
        <begin position="43"/>
        <end position="54"/>
    </location>
</feature>
<organism evidence="3 4">
    <name type="scientific">Tetradesmus obliquus</name>
    <name type="common">Green alga</name>
    <name type="synonym">Acutodesmus obliquus</name>
    <dbReference type="NCBI Taxonomy" id="3088"/>
    <lineage>
        <taxon>Eukaryota</taxon>
        <taxon>Viridiplantae</taxon>
        <taxon>Chlorophyta</taxon>
        <taxon>core chlorophytes</taxon>
        <taxon>Chlorophyceae</taxon>
        <taxon>CS clade</taxon>
        <taxon>Sphaeropleales</taxon>
        <taxon>Scenedesmaceae</taxon>
        <taxon>Tetradesmus</taxon>
    </lineage>
</organism>
<dbReference type="PANTHER" id="PTHR35408">
    <property type="entry name" value="CHROMOSOME 15, WHOLE GENOME SHOTGUN SEQUENCE"/>
    <property type="match status" value="1"/>
</dbReference>
<dbReference type="Proteomes" id="UP000256970">
    <property type="component" value="Unassembled WGS sequence"/>
</dbReference>
<feature type="region of interest" description="Disordered" evidence="1">
    <location>
        <begin position="38"/>
        <end position="68"/>
    </location>
</feature>
<evidence type="ECO:0008006" key="5">
    <source>
        <dbReference type="Google" id="ProtNLM"/>
    </source>
</evidence>
<dbReference type="AlphaFoldDB" id="A0A383W9D5"/>
<keyword evidence="2" id="KW-0472">Membrane</keyword>
<evidence type="ECO:0000313" key="4">
    <source>
        <dbReference type="Proteomes" id="UP000256970"/>
    </source>
</evidence>
<evidence type="ECO:0000313" key="3">
    <source>
        <dbReference type="EMBL" id="SZX74255.1"/>
    </source>
</evidence>
<reference evidence="3 4" key="1">
    <citation type="submission" date="2016-10" db="EMBL/GenBank/DDBJ databases">
        <authorList>
            <person name="Cai Z."/>
        </authorList>
    </citation>
    <scope>NUCLEOTIDE SEQUENCE [LARGE SCALE GENOMIC DNA]</scope>
</reference>
<proteinExistence type="predicted"/>
<accession>A0A383W9D5</accession>
<dbReference type="STRING" id="3088.A0A383W9D5"/>
<gene>
    <name evidence="3" type="ORF">BQ4739_LOCUS14550</name>
</gene>
<evidence type="ECO:0000256" key="2">
    <source>
        <dbReference type="SAM" id="Phobius"/>
    </source>
</evidence>
<evidence type="ECO:0000256" key="1">
    <source>
        <dbReference type="SAM" id="MobiDB-lite"/>
    </source>
</evidence>
<dbReference type="EMBL" id="FNXT01001211">
    <property type="protein sequence ID" value="SZX74255.1"/>
    <property type="molecule type" value="Genomic_DNA"/>
</dbReference>
<keyword evidence="2" id="KW-1133">Transmembrane helix</keyword>
<feature type="transmembrane region" description="Helical" evidence="2">
    <location>
        <begin position="118"/>
        <end position="137"/>
    </location>
</feature>
<keyword evidence="4" id="KW-1185">Reference proteome</keyword>
<feature type="transmembrane region" description="Helical" evidence="2">
    <location>
        <begin position="149"/>
        <end position="169"/>
    </location>
</feature>
<keyword evidence="2" id="KW-0812">Transmembrane</keyword>
<feature type="non-terminal residue" evidence="3">
    <location>
        <position position="292"/>
    </location>
</feature>
<name>A0A383W9D5_TETOB</name>
<dbReference type="PANTHER" id="PTHR35408:SF3">
    <property type="entry name" value="GLYCOSYLTRANSFERASE 2-LIKE DOMAIN-CONTAINING PROTEIN"/>
    <property type="match status" value="1"/>
</dbReference>
<protein>
    <recommendedName>
        <fullName evidence="5">Glycosyltransferase 2-like domain-containing protein</fullName>
    </recommendedName>
</protein>